<feature type="transmembrane region" description="Helical" evidence="1">
    <location>
        <begin position="118"/>
        <end position="134"/>
    </location>
</feature>
<feature type="transmembrane region" description="Helical" evidence="1">
    <location>
        <begin position="165"/>
        <end position="183"/>
    </location>
</feature>
<reference evidence="3" key="1">
    <citation type="submission" date="2017-12" db="EMBL/GenBank/DDBJ databases">
        <title>Draft genome sequence of Telmatospirillum siberiense 26-4b1T, an acidotolerant peatland alphaproteobacterium potentially involved in sulfur cycling.</title>
        <authorList>
            <person name="Hausmann B."/>
            <person name="Pjevac P."/>
            <person name="Schreck K."/>
            <person name="Herbold C.W."/>
            <person name="Daims H."/>
            <person name="Wagner M."/>
            <person name="Pester M."/>
            <person name="Loy A."/>
        </authorList>
    </citation>
    <scope>NUCLEOTIDE SEQUENCE [LARGE SCALE GENOMIC DNA]</scope>
    <source>
        <strain evidence="3">26-4b1</strain>
    </source>
</reference>
<feature type="transmembrane region" description="Helical" evidence="1">
    <location>
        <begin position="26"/>
        <end position="48"/>
    </location>
</feature>
<comment type="caution">
    <text evidence="2">The sequence shown here is derived from an EMBL/GenBank/DDBJ whole genome shotgun (WGS) entry which is preliminary data.</text>
</comment>
<organism evidence="2 3">
    <name type="scientific">Telmatospirillum siberiense</name>
    <dbReference type="NCBI Taxonomy" id="382514"/>
    <lineage>
        <taxon>Bacteria</taxon>
        <taxon>Pseudomonadati</taxon>
        <taxon>Pseudomonadota</taxon>
        <taxon>Alphaproteobacteria</taxon>
        <taxon>Rhodospirillales</taxon>
        <taxon>Rhodospirillaceae</taxon>
        <taxon>Telmatospirillum</taxon>
    </lineage>
</organism>
<dbReference type="Proteomes" id="UP000233293">
    <property type="component" value="Unassembled WGS sequence"/>
</dbReference>
<accession>A0A2N3PN32</accession>
<name>A0A2N3PN32_9PROT</name>
<dbReference type="OrthoDB" id="8231810at2"/>
<dbReference type="EMBL" id="PIUM01000043">
    <property type="protein sequence ID" value="PKU21806.1"/>
    <property type="molecule type" value="Genomic_DNA"/>
</dbReference>
<dbReference type="AlphaFoldDB" id="A0A2N3PN32"/>
<keyword evidence="3" id="KW-1185">Reference proteome</keyword>
<gene>
    <name evidence="2" type="ORF">CWS72_24760</name>
</gene>
<evidence type="ECO:0000256" key="1">
    <source>
        <dbReference type="SAM" id="Phobius"/>
    </source>
</evidence>
<keyword evidence="1" id="KW-0812">Transmembrane</keyword>
<feature type="transmembrane region" description="Helical" evidence="1">
    <location>
        <begin position="141"/>
        <end position="159"/>
    </location>
</feature>
<sequence>MNLDRQDALTALADIERVERRTWETVFYGISGSILILWGTITTIGYAIGQAYPRLAGTAWPILQGVGFIAMPFLLRRRARGLTPTQMRLGWRLVFAQCALTAFGLLVVYVLGPFDGRHLDAFWALLFMLGYVLAGLWVGRIFIVFGIVVTVLTLAGFWYSGASFSAWMMVFNGGTLILAGLWLRHRGASL</sequence>
<feature type="transmembrane region" description="Helical" evidence="1">
    <location>
        <begin position="60"/>
        <end position="77"/>
    </location>
</feature>
<evidence type="ECO:0000313" key="3">
    <source>
        <dbReference type="Proteomes" id="UP000233293"/>
    </source>
</evidence>
<dbReference type="RefSeq" id="WP_101253338.1">
    <property type="nucleotide sequence ID" value="NZ_PIUM01000043.1"/>
</dbReference>
<proteinExistence type="predicted"/>
<evidence type="ECO:0000313" key="2">
    <source>
        <dbReference type="EMBL" id="PKU21806.1"/>
    </source>
</evidence>
<protein>
    <submittedName>
        <fullName evidence="2">Uncharacterized protein</fullName>
    </submittedName>
</protein>
<feature type="transmembrane region" description="Helical" evidence="1">
    <location>
        <begin position="89"/>
        <end position="112"/>
    </location>
</feature>
<keyword evidence="1" id="KW-0472">Membrane</keyword>
<keyword evidence="1" id="KW-1133">Transmembrane helix</keyword>